<gene>
    <name evidence="10" type="ORF">KME15_06255</name>
</gene>
<dbReference type="Proteomes" id="UP000757435">
    <property type="component" value="Unassembled WGS sequence"/>
</dbReference>
<feature type="transmembrane region" description="Helical" evidence="8">
    <location>
        <begin position="355"/>
        <end position="377"/>
    </location>
</feature>
<evidence type="ECO:0000256" key="5">
    <source>
        <dbReference type="ARBA" id="ARBA00022692"/>
    </source>
</evidence>
<dbReference type="InterPro" id="IPR050297">
    <property type="entry name" value="LipidA_mod_glycosyltrf_83"/>
</dbReference>
<evidence type="ECO:0000256" key="2">
    <source>
        <dbReference type="ARBA" id="ARBA00022475"/>
    </source>
</evidence>
<feature type="transmembrane region" description="Helical" evidence="8">
    <location>
        <begin position="295"/>
        <end position="318"/>
    </location>
</feature>
<name>A0A951Q7M0_9CYAN</name>
<dbReference type="GO" id="GO:0016763">
    <property type="term" value="F:pentosyltransferase activity"/>
    <property type="evidence" value="ECO:0007669"/>
    <property type="project" value="TreeGrafter"/>
</dbReference>
<dbReference type="Pfam" id="PF13231">
    <property type="entry name" value="PMT_2"/>
    <property type="match status" value="1"/>
</dbReference>
<dbReference type="AlphaFoldDB" id="A0A951Q7M0"/>
<evidence type="ECO:0000256" key="6">
    <source>
        <dbReference type="ARBA" id="ARBA00022989"/>
    </source>
</evidence>
<accession>A0A951Q7M0</accession>
<evidence type="ECO:0000313" key="11">
    <source>
        <dbReference type="Proteomes" id="UP000757435"/>
    </source>
</evidence>
<reference evidence="10" key="2">
    <citation type="journal article" date="2022" name="Microbiol. Resour. Announc.">
        <title>Metagenome Sequencing to Explore Phylogenomics of Terrestrial Cyanobacteria.</title>
        <authorList>
            <person name="Ward R.D."/>
            <person name="Stajich J.E."/>
            <person name="Johansen J.R."/>
            <person name="Huntemann M."/>
            <person name="Clum A."/>
            <person name="Foster B."/>
            <person name="Foster B."/>
            <person name="Roux S."/>
            <person name="Palaniappan K."/>
            <person name="Varghese N."/>
            <person name="Mukherjee S."/>
            <person name="Reddy T.B.K."/>
            <person name="Daum C."/>
            <person name="Copeland A."/>
            <person name="Chen I.A."/>
            <person name="Ivanova N.N."/>
            <person name="Kyrpides N.C."/>
            <person name="Shapiro N."/>
            <person name="Eloe-Fadrosh E.A."/>
            <person name="Pietrasiak N."/>
        </authorList>
    </citation>
    <scope>NUCLEOTIDE SEQUENCE</scope>
    <source>
        <strain evidence="10">UHER 2000/2452</strain>
    </source>
</reference>
<evidence type="ECO:0000256" key="7">
    <source>
        <dbReference type="ARBA" id="ARBA00023136"/>
    </source>
</evidence>
<keyword evidence="3 10" id="KW-0328">Glycosyltransferase</keyword>
<evidence type="ECO:0000313" key="10">
    <source>
        <dbReference type="EMBL" id="MBW4658257.1"/>
    </source>
</evidence>
<sequence>MGIFFRFVNLDRQVFWDDEAFTALRMSGYTAAELQQILYTSEDLSFPEIQKYLAPNLDKGIGDVIQGLALEDPHIPPFYILILRAWVQFLGEAGKELCGSSLGVMRSFSAIAGVLSLPAMYWLGLELFRSRLAASLGVALMAVSPFFVVYSQEARAYSFWGLITLASSALLLRTLRQPTKLRWLLYALSVSFGIYTHLFSILVTVGHGIYIFMVERYRFSKNFVSYLLATALGVATFTPWLVILISNARKTEEMVYNSDVKLEKAPFLSMISMWIGNISRIFFDVGVGSSDRLNDIILLVPIILPCFLLAICSIYFLCKNSSFRTWLFVIALIAVPAVFYVAVDVTQGIKVSGIPRYSVAIFIGIQLAVAFTFSTILTQKIYESDRLLSLSNSKNFIEQETHDKKNYRTTGVVGNYRFWKTLLVIVLSLGVISCMTRIPAKVWWNKGPENTRYVVEISSLIHRSHHPVVMTDDALNRVAAFGYELNPGVPIRLVRKGNLPKLPPDPREIFVFRPSEFLRRNIEQIGQGVLRPLPDTGDMLYKLDRTNSASRT</sequence>
<dbReference type="EMBL" id="JAHHHD010000004">
    <property type="protein sequence ID" value="MBW4658257.1"/>
    <property type="molecule type" value="Genomic_DNA"/>
</dbReference>
<keyword evidence="7 8" id="KW-0472">Membrane</keyword>
<feature type="transmembrane region" description="Helical" evidence="8">
    <location>
        <begin position="422"/>
        <end position="444"/>
    </location>
</feature>
<comment type="subcellular location">
    <subcellularLocation>
        <location evidence="1">Cell membrane</location>
        <topology evidence="1">Multi-pass membrane protein</topology>
    </subcellularLocation>
</comment>
<evidence type="ECO:0000256" key="4">
    <source>
        <dbReference type="ARBA" id="ARBA00022679"/>
    </source>
</evidence>
<feature type="transmembrane region" description="Helical" evidence="8">
    <location>
        <begin position="265"/>
        <end position="283"/>
    </location>
</feature>
<dbReference type="GO" id="GO:0005886">
    <property type="term" value="C:plasma membrane"/>
    <property type="evidence" value="ECO:0007669"/>
    <property type="project" value="UniProtKB-SubCell"/>
</dbReference>
<dbReference type="PANTHER" id="PTHR33908">
    <property type="entry name" value="MANNOSYLTRANSFERASE YKCB-RELATED"/>
    <property type="match status" value="1"/>
</dbReference>
<comment type="caution">
    <text evidence="10">The sequence shown here is derived from an EMBL/GenBank/DDBJ whole genome shotgun (WGS) entry which is preliminary data.</text>
</comment>
<organism evidence="10 11">
    <name type="scientific">Drouetiella hepatica Uher 2000/2452</name>
    <dbReference type="NCBI Taxonomy" id="904376"/>
    <lineage>
        <taxon>Bacteria</taxon>
        <taxon>Bacillati</taxon>
        <taxon>Cyanobacteriota</taxon>
        <taxon>Cyanophyceae</taxon>
        <taxon>Oculatellales</taxon>
        <taxon>Oculatellaceae</taxon>
        <taxon>Drouetiella</taxon>
    </lineage>
</organism>
<feature type="transmembrane region" description="Helical" evidence="8">
    <location>
        <begin position="184"/>
        <end position="211"/>
    </location>
</feature>
<feature type="transmembrane region" description="Helical" evidence="8">
    <location>
        <begin position="223"/>
        <end position="245"/>
    </location>
</feature>
<keyword evidence="6 8" id="KW-1133">Transmembrane helix</keyword>
<evidence type="ECO:0000256" key="8">
    <source>
        <dbReference type="SAM" id="Phobius"/>
    </source>
</evidence>
<keyword evidence="2" id="KW-1003">Cell membrane</keyword>
<dbReference type="InterPro" id="IPR038731">
    <property type="entry name" value="RgtA/B/C-like"/>
</dbReference>
<evidence type="ECO:0000256" key="1">
    <source>
        <dbReference type="ARBA" id="ARBA00004651"/>
    </source>
</evidence>
<feature type="transmembrane region" description="Helical" evidence="8">
    <location>
        <begin position="156"/>
        <end position="172"/>
    </location>
</feature>
<feature type="domain" description="Glycosyltransferase RgtA/B/C/D-like" evidence="9">
    <location>
        <begin position="89"/>
        <end position="242"/>
    </location>
</feature>
<proteinExistence type="predicted"/>
<evidence type="ECO:0000256" key="3">
    <source>
        <dbReference type="ARBA" id="ARBA00022676"/>
    </source>
</evidence>
<feature type="transmembrane region" description="Helical" evidence="8">
    <location>
        <begin position="325"/>
        <end position="343"/>
    </location>
</feature>
<feature type="transmembrane region" description="Helical" evidence="8">
    <location>
        <begin position="107"/>
        <end position="125"/>
    </location>
</feature>
<dbReference type="EC" id="2.4.-.-" evidence="10"/>
<protein>
    <submittedName>
        <fullName evidence="10">Glycosyltransferase family 39 protein</fullName>
        <ecNumber evidence="10">2.4.-.-</ecNumber>
    </submittedName>
</protein>
<dbReference type="GO" id="GO:0009103">
    <property type="term" value="P:lipopolysaccharide biosynthetic process"/>
    <property type="evidence" value="ECO:0007669"/>
    <property type="project" value="UniProtKB-ARBA"/>
</dbReference>
<evidence type="ECO:0000259" key="9">
    <source>
        <dbReference type="Pfam" id="PF13231"/>
    </source>
</evidence>
<dbReference type="PANTHER" id="PTHR33908:SF11">
    <property type="entry name" value="MEMBRANE PROTEIN"/>
    <property type="match status" value="1"/>
</dbReference>
<feature type="transmembrane region" description="Helical" evidence="8">
    <location>
        <begin position="132"/>
        <end position="150"/>
    </location>
</feature>
<reference evidence="10" key="1">
    <citation type="submission" date="2021-05" db="EMBL/GenBank/DDBJ databases">
        <authorList>
            <person name="Pietrasiak N."/>
            <person name="Ward R."/>
            <person name="Stajich J.E."/>
            <person name="Kurbessoian T."/>
        </authorList>
    </citation>
    <scope>NUCLEOTIDE SEQUENCE</scope>
    <source>
        <strain evidence="10">UHER 2000/2452</strain>
    </source>
</reference>
<keyword evidence="4 10" id="KW-0808">Transferase</keyword>
<keyword evidence="5 8" id="KW-0812">Transmembrane</keyword>